<dbReference type="HOGENOM" id="CLU_2317549_0_0_3"/>
<protein>
    <submittedName>
        <fullName evidence="2">Uncharacterized protein</fullName>
    </submittedName>
</protein>
<feature type="region of interest" description="Disordered" evidence="1">
    <location>
        <begin position="42"/>
        <end position="99"/>
    </location>
</feature>
<evidence type="ECO:0000256" key="1">
    <source>
        <dbReference type="SAM" id="MobiDB-lite"/>
    </source>
</evidence>
<organism evidence="2 3">
    <name type="scientific">Phormidium nigroviride PCC 7112</name>
    <dbReference type="NCBI Taxonomy" id="179408"/>
    <lineage>
        <taxon>Bacteria</taxon>
        <taxon>Bacillati</taxon>
        <taxon>Cyanobacteriota</taxon>
        <taxon>Cyanophyceae</taxon>
        <taxon>Oscillatoriophycideae</taxon>
        <taxon>Oscillatoriales</taxon>
        <taxon>Oscillatoriaceae</taxon>
        <taxon>Phormidium</taxon>
    </lineage>
</organism>
<feature type="compositionally biased region" description="Polar residues" evidence="1">
    <location>
        <begin position="42"/>
        <end position="53"/>
    </location>
</feature>
<name>K9VP64_9CYAN</name>
<sequence>MYRLFASTKPNMKFLNKSPFNSQEPFPIGETTLIPEFDLNSANSLNPQAVSSPTPEPALPGLPDISNNDSEDTAISSKSINFSPTLKDFSFTPPRKKIA</sequence>
<dbReference type="EMBL" id="CP003614">
    <property type="protein sequence ID" value="AFZ09277.1"/>
    <property type="molecule type" value="Genomic_DNA"/>
</dbReference>
<dbReference type="KEGG" id="oni:Osc7112_5011"/>
<evidence type="ECO:0000313" key="3">
    <source>
        <dbReference type="Proteomes" id="UP000010478"/>
    </source>
</evidence>
<accession>K9VP64</accession>
<feature type="compositionally biased region" description="Polar residues" evidence="1">
    <location>
        <begin position="65"/>
        <end position="84"/>
    </location>
</feature>
<proteinExistence type="predicted"/>
<reference evidence="2 3" key="1">
    <citation type="submission" date="2012-05" db="EMBL/GenBank/DDBJ databases">
        <title>Finished chromosome of genome of Oscillatoria sp. PCC 7112.</title>
        <authorList>
            <consortium name="US DOE Joint Genome Institute"/>
            <person name="Gugger M."/>
            <person name="Coursin T."/>
            <person name="Rippka R."/>
            <person name="Tandeau De Marsac N."/>
            <person name="Huntemann M."/>
            <person name="Wei C.-L."/>
            <person name="Han J."/>
            <person name="Detter J.C."/>
            <person name="Han C."/>
            <person name="Tapia R."/>
            <person name="Davenport K."/>
            <person name="Daligault H."/>
            <person name="Erkkila T."/>
            <person name="Gu W."/>
            <person name="Munk A.C.C."/>
            <person name="Teshima H."/>
            <person name="Xu Y."/>
            <person name="Chain P."/>
            <person name="Chen A."/>
            <person name="Krypides N."/>
            <person name="Mavromatis K."/>
            <person name="Markowitz V."/>
            <person name="Szeto E."/>
            <person name="Ivanova N."/>
            <person name="Mikhailova N."/>
            <person name="Ovchinnikova G."/>
            <person name="Pagani I."/>
            <person name="Pati A."/>
            <person name="Goodwin L."/>
            <person name="Peters L."/>
            <person name="Pitluck S."/>
            <person name="Woyke T."/>
            <person name="Kerfeld C."/>
        </authorList>
    </citation>
    <scope>NUCLEOTIDE SEQUENCE [LARGE SCALE GENOMIC DNA]</scope>
    <source>
        <strain evidence="2 3">PCC 7112</strain>
    </source>
</reference>
<dbReference type="STRING" id="179408.Osc7112_5011"/>
<dbReference type="Proteomes" id="UP000010478">
    <property type="component" value="Chromosome"/>
</dbReference>
<keyword evidence="3" id="KW-1185">Reference proteome</keyword>
<gene>
    <name evidence="2" type="ORF">Osc7112_5011</name>
</gene>
<dbReference type="AlphaFoldDB" id="K9VP64"/>
<evidence type="ECO:0000313" key="2">
    <source>
        <dbReference type="EMBL" id="AFZ09277.1"/>
    </source>
</evidence>